<dbReference type="PROSITE" id="PS01124">
    <property type="entry name" value="HTH_ARAC_FAMILY_2"/>
    <property type="match status" value="1"/>
</dbReference>
<name>A0ABR8NTY5_9MICO</name>
<feature type="domain" description="HTH araC/xylS-type" evidence="4">
    <location>
        <begin position="193"/>
        <end position="290"/>
    </location>
</feature>
<dbReference type="PANTHER" id="PTHR46796:SF7">
    <property type="entry name" value="ARAC FAMILY TRANSCRIPTIONAL REGULATOR"/>
    <property type="match status" value="1"/>
</dbReference>
<dbReference type="PRINTS" id="PR00032">
    <property type="entry name" value="HTHARAC"/>
</dbReference>
<keyword evidence="1" id="KW-0805">Transcription regulation</keyword>
<evidence type="ECO:0000256" key="2">
    <source>
        <dbReference type="ARBA" id="ARBA00023125"/>
    </source>
</evidence>
<gene>
    <name evidence="5" type="ORF">IF188_17620</name>
</gene>
<comment type="caution">
    <text evidence="5">The sequence shown here is derived from an EMBL/GenBank/DDBJ whole genome shotgun (WGS) entry which is preliminary data.</text>
</comment>
<keyword evidence="2" id="KW-0238">DNA-binding</keyword>
<protein>
    <submittedName>
        <fullName evidence="5">Helix-turn-helix transcriptional regulator</fullName>
    </submittedName>
</protein>
<reference evidence="5 6" key="1">
    <citation type="submission" date="2020-09" db="EMBL/GenBank/DDBJ databases">
        <title>Isolation and identification of active actinomycetes.</title>
        <authorList>
            <person name="Li X."/>
        </authorList>
    </citation>
    <scope>NUCLEOTIDE SEQUENCE [LARGE SCALE GENOMIC DNA]</scope>
    <source>
        <strain evidence="5 6">NEAU-LLC</strain>
    </source>
</reference>
<organism evidence="5 6">
    <name type="scientific">Microbacterium helvum</name>
    <dbReference type="NCBI Taxonomy" id="2773713"/>
    <lineage>
        <taxon>Bacteria</taxon>
        <taxon>Bacillati</taxon>
        <taxon>Actinomycetota</taxon>
        <taxon>Actinomycetes</taxon>
        <taxon>Micrococcales</taxon>
        <taxon>Microbacteriaceae</taxon>
        <taxon>Microbacterium</taxon>
    </lineage>
</organism>
<evidence type="ECO:0000256" key="3">
    <source>
        <dbReference type="ARBA" id="ARBA00023163"/>
    </source>
</evidence>
<dbReference type="Proteomes" id="UP000598426">
    <property type="component" value="Unassembled WGS sequence"/>
</dbReference>
<dbReference type="InterPro" id="IPR018062">
    <property type="entry name" value="HTH_AraC-typ_CS"/>
</dbReference>
<dbReference type="RefSeq" id="WP_191173106.1">
    <property type="nucleotide sequence ID" value="NZ_JACXZS010000013.1"/>
</dbReference>
<accession>A0ABR8NTY5</accession>
<dbReference type="InterPro" id="IPR020449">
    <property type="entry name" value="Tscrpt_reg_AraC-type_HTH"/>
</dbReference>
<evidence type="ECO:0000313" key="6">
    <source>
        <dbReference type="Proteomes" id="UP000598426"/>
    </source>
</evidence>
<dbReference type="InterPro" id="IPR018060">
    <property type="entry name" value="HTH_AraC"/>
</dbReference>
<dbReference type="SMART" id="SM00342">
    <property type="entry name" value="HTH_ARAC"/>
    <property type="match status" value="1"/>
</dbReference>
<keyword evidence="6" id="KW-1185">Reference proteome</keyword>
<evidence type="ECO:0000256" key="1">
    <source>
        <dbReference type="ARBA" id="ARBA00023015"/>
    </source>
</evidence>
<dbReference type="PANTHER" id="PTHR46796">
    <property type="entry name" value="HTH-TYPE TRANSCRIPTIONAL ACTIVATOR RHAS-RELATED"/>
    <property type="match status" value="1"/>
</dbReference>
<evidence type="ECO:0000259" key="4">
    <source>
        <dbReference type="PROSITE" id="PS01124"/>
    </source>
</evidence>
<dbReference type="SUPFAM" id="SSF46689">
    <property type="entry name" value="Homeodomain-like"/>
    <property type="match status" value="2"/>
</dbReference>
<dbReference type="Gene3D" id="1.10.10.60">
    <property type="entry name" value="Homeodomain-like"/>
    <property type="match status" value="1"/>
</dbReference>
<dbReference type="InterPro" id="IPR050204">
    <property type="entry name" value="AraC_XylS_family_regulators"/>
</dbReference>
<dbReference type="InterPro" id="IPR009057">
    <property type="entry name" value="Homeodomain-like_sf"/>
</dbReference>
<evidence type="ECO:0000313" key="5">
    <source>
        <dbReference type="EMBL" id="MBD3943513.1"/>
    </source>
</evidence>
<dbReference type="Pfam" id="PF12833">
    <property type="entry name" value="HTH_18"/>
    <property type="match status" value="1"/>
</dbReference>
<sequence length="296" mass="31691">MKKAAAAPHAPRTDADDDALEHLLAAVDVHIRRQRRMRLDDAELLALDAGAITFAYVLSGELQMGLAGERAERLPVGDILLLSGRGRGTLTAHGPATVLLSELDLADEAAHLLSLLPDHAIVRSFAELEPAAAAMLPHMGYDAEVQQLAKRGGDFVVCRMMAVTVLISVIRAWAAGGCAPEGWPTASSDPFLDRVVAAIHADPGREWTVETLAAVGAMSRSAFAERFRLRYGRSPAGYVTAVRMRAAQDLLSRGRGISAVSRELGYASDEGFSRAFRRSVGTTPSAWRSAHRFASA</sequence>
<dbReference type="EMBL" id="JACXZS010000013">
    <property type="protein sequence ID" value="MBD3943513.1"/>
    <property type="molecule type" value="Genomic_DNA"/>
</dbReference>
<proteinExistence type="predicted"/>
<dbReference type="PROSITE" id="PS00041">
    <property type="entry name" value="HTH_ARAC_FAMILY_1"/>
    <property type="match status" value="1"/>
</dbReference>
<keyword evidence="3" id="KW-0804">Transcription</keyword>